<organism evidence="1 2">
    <name type="scientific">Rhabditophanes sp. KR3021</name>
    <dbReference type="NCBI Taxonomy" id="114890"/>
    <lineage>
        <taxon>Eukaryota</taxon>
        <taxon>Metazoa</taxon>
        <taxon>Ecdysozoa</taxon>
        <taxon>Nematoda</taxon>
        <taxon>Chromadorea</taxon>
        <taxon>Rhabditida</taxon>
        <taxon>Tylenchina</taxon>
        <taxon>Panagrolaimomorpha</taxon>
        <taxon>Strongyloidoidea</taxon>
        <taxon>Alloionematidae</taxon>
        <taxon>Rhabditophanes</taxon>
    </lineage>
</organism>
<reference evidence="2" key="1">
    <citation type="submission" date="2016-11" db="UniProtKB">
        <authorList>
            <consortium name="WormBaseParasite"/>
        </authorList>
    </citation>
    <scope>IDENTIFICATION</scope>
    <source>
        <strain evidence="2">KR3021</strain>
    </source>
</reference>
<sequence length="316" mass="36214">MITKQISQERIEEVIKSGEKQMLDDLKFLHSQGQSLEQILPNKSTYLHIACANGYYDVAAFLLRVGVSVSSFDGDFWMPIHIAAFFDYPRLIELLVSYKADINQKTKSEETAYDLCGRLETRQLISKIERKDVKKKRSAYGVRDSRRQARKTKVEAIKNFEADEVGARTSVRRSSFREKNGEAMAKFDAKRENLALRDGKMDSSDGYQSEDIENEEMPTFKDKYDAKKQVLNQNERSTLLVQLNPSSQKLEEVDVKLTKDADDISKKNSFSKKIRSSIRKLRKQTSDEDIKKLSLKENGLVTGDDHNKRNSCCAIC</sequence>
<dbReference type="WBParaSite" id="RSKR_0000323200.1">
    <property type="protein sequence ID" value="RSKR_0000323200.1"/>
    <property type="gene ID" value="RSKR_0000323200"/>
</dbReference>
<evidence type="ECO:0000313" key="2">
    <source>
        <dbReference type="WBParaSite" id="RSKR_0000323200.1"/>
    </source>
</evidence>
<evidence type="ECO:0000313" key="1">
    <source>
        <dbReference type="Proteomes" id="UP000095286"/>
    </source>
</evidence>
<dbReference type="Proteomes" id="UP000095286">
    <property type="component" value="Unplaced"/>
</dbReference>
<proteinExistence type="predicted"/>
<name>A0AC35TQG9_9BILA</name>
<accession>A0AC35TQG9</accession>
<protein>
    <submittedName>
        <fullName evidence="2">ANK_REP_REGION domain-containing protein</fullName>
    </submittedName>
</protein>